<protein>
    <submittedName>
        <fullName evidence="1">Uncharacterized protein</fullName>
    </submittedName>
</protein>
<evidence type="ECO:0000313" key="1">
    <source>
        <dbReference type="EMBL" id="MQM06472.1"/>
    </source>
</evidence>
<keyword evidence="2" id="KW-1185">Reference proteome</keyword>
<dbReference type="Proteomes" id="UP000652761">
    <property type="component" value="Unassembled WGS sequence"/>
</dbReference>
<dbReference type="AlphaFoldDB" id="A0A843W8Y8"/>
<name>A0A843W8Y8_COLES</name>
<comment type="caution">
    <text evidence="1">The sequence shown here is derived from an EMBL/GenBank/DDBJ whole genome shotgun (WGS) entry which is preliminary data.</text>
</comment>
<organism evidence="1 2">
    <name type="scientific">Colocasia esculenta</name>
    <name type="common">Wild taro</name>
    <name type="synonym">Arum esculentum</name>
    <dbReference type="NCBI Taxonomy" id="4460"/>
    <lineage>
        <taxon>Eukaryota</taxon>
        <taxon>Viridiplantae</taxon>
        <taxon>Streptophyta</taxon>
        <taxon>Embryophyta</taxon>
        <taxon>Tracheophyta</taxon>
        <taxon>Spermatophyta</taxon>
        <taxon>Magnoliopsida</taxon>
        <taxon>Liliopsida</taxon>
        <taxon>Araceae</taxon>
        <taxon>Aroideae</taxon>
        <taxon>Colocasieae</taxon>
        <taxon>Colocasia</taxon>
    </lineage>
</organism>
<reference evidence="1" key="1">
    <citation type="submission" date="2017-07" db="EMBL/GenBank/DDBJ databases">
        <title>Taro Niue Genome Assembly and Annotation.</title>
        <authorList>
            <person name="Atibalentja N."/>
            <person name="Keating K."/>
            <person name="Fields C.J."/>
        </authorList>
    </citation>
    <scope>NUCLEOTIDE SEQUENCE</scope>
    <source>
        <strain evidence="1">Niue_2</strain>
        <tissue evidence="1">Leaf</tissue>
    </source>
</reference>
<accession>A0A843W8Y8</accession>
<proteinExistence type="predicted"/>
<evidence type="ECO:0000313" key="2">
    <source>
        <dbReference type="Proteomes" id="UP000652761"/>
    </source>
</evidence>
<dbReference type="EMBL" id="NMUH01003634">
    <property type="protein sequence ID" value="MQM06472.1"/>
    <property type="molecule type" value="Genomic_DNA"/>
</dbReference>
<sequence>MMDSSLLLLRLAKRTRRSFKILMTREGDGSWSKRPPSGALQIVVIAVAGLHCAICAGKMESHRELLINVGLESAVEVTSLA</sequence>
<gene>
    <name evidence="1" type="ORF">Taro_039297</name>
</gene>